<name>B9JYE4_ALLAM</name>
<dbReference type="HOGENOM" id="CLU_1987913_0_0_5"/>
<dbReference type="EMBL" id="CP000633">
    <property type="protein sequence ID" value="ACM37174.1"/>
    <property type="molecule type" value="Genomic_DNA"/>
</dbReference>
<dbReference type="Proteomes" id="UP000001596">
    <property type="component" value="Chromosome 1"/>
</dbReference>
<reference evidence="2 3" key="1">
    <citation type="journal article" date="2009" name="J. Bacteriol.">
        <title>Genome sequences of three Agrobacterium biovars help elucidate the evolution of multichromosome genomes in bacteria.</title>
        <authorList>
            <person name="Slater S.C."/>
            <person name="Goldman B.S."/>
            <person name="Goodner B."/>
            <person name="Setubal J.C."/>
            <person name="Farrand S.K."/>
            <person name="Nester E.W."/>
            <person name="Burr T.J."/>
            <person name="Banta L."/>
            <person name="Dickerman A.W."/>
            <person name="Paulsen I."/>
            <person name="Otten L."/>
            <person name="Suen G."/>
            <person name="Welch R."/>
            <person name="Almeida N.F."/>
            <person name="Arnold F."/>
            <person name="Burton O.T."/>
            <person name="Du Z."/>
            <person name="Ewing A."/>
            <person name="Godsy E."/>
            <person name="Heisel S."/>
            <person name="Houmiel K.L."/>
            <person name="Jhaveri J."/>
            <person name="Lu J."/>
            <person name="Miller N.M."/>
            <person name="Norton S."/>
            <person name="Chen Q."/>
            <person name="Phoolcharoen W."/>
            <person name="Ohlin V."/>
            <person name="Ondrusek D."/>
            <person name="Pride N."/>
            <person name="Stricklin S.L."/>
            <person name="Sun J."/>
            <person name="Wheeler C."/>
            <person name="Wilson L."/>
            <person name="Zhu H."/>
            <person name="Wood D.W."/>
        </authorList>
    </citation>
    <scope>NUCLEOTIDE SEQUENCE [LARGE SCALE GENOMIC DNA]</scope>
    <source>
        <strain evidence="3">S4 / ATCC BAA-846</strain>
    </source>
</reference>
<evidence type="ECO:0000313" key="3">
    <source>
        <dbReference type="Proteomes" id="UP000001596"/>
    </source>
</evidence>
<dbReference type="STRING" id="311402.Avi_3013"/>
<keyword evidence="3" id="KW-1185">Reference proteome</keyword>
<protein>
    <submittedName>
        <fullName evidence="2">Uncharacterized protein</fullName>
    </submittedName>
</protein>
<sequence length="125" mass="12899">MTTGGVSALIEQADAIAANATSAIIGQRRILFLQGVGTLIGGLDLIASRVLRGHGLFKGLGNLCLGCCVRFLDLRAPIVVSLAAGRFGSLVDHALDLADRGYTAPDDGGKNRKGNQTGDKVTAHD</sequence>
<evidence type="ECO:0000313" key="2">
    <source>
        <dbReference type="EMBL" id="ACM37174.1"/>
    </source>
</evidence>
<organism evidence="2 3">
    <name type="scientific">Allorhizobium ampelinum (strain ATCC BAA-846 / DSM 112012 / S4)</name>
    <name type="common">Agrobacterium vitis (strain S4)</name>
    <dbReference type="NCBI Taxonomy" id="311402"/>
    <lineage>
        <taxon>Bacteria</taxon>
        <taxon>Pseudomonadati</taxon>
        <taxon>Pseudomonadota</taxon>
        <taxon>Alphaproteobacteria</taxon>
        <taxon>Hyphomicrobiales</taxon>
        <taxon>Rhizobiaceae</taxon>
        <taxon>Rhizobium/Agrobacterium group</taxon>
        <taxon>Allorhizobium</taxon>
        <taxon>Allorhizobium ampelinum</taxon>
    </lineage>
</organism>
<dbReference type="KEGG" id="avi:Avi_3013"/>
<dbReference type="AlphaFoldDB" id="B9JYE4"/>
<gene>
    <name evidence="2" type="ordered locus">Avi_3013</name>
</gene>
<proteinExistence type="predicted"/>
<accession>B9JYE4</accession>
<feature type="region of interest" description="Disordered" evidence="1">
    <location>
        <begin position="101"/>
        <end position="125"/>
    </location>
</feature>
<evidence type="ECO:0000256" key="1">
    <source>
        <dbReference type="SAM" id="MobiDB-lite"/>
    </source>
</evidence>